<dbReference type="AlphaFoldDB" id="X1BDR5"/>
<gene>
    <name evidence="1" type="ORF">S01H4_29392</name>
</gene>
<reference evidence="1" key="1">
    <citation type="journal article" date="2014" name="Front. Microbiol.">
        <title>High frequency of phylogenetically diverse reductive dehalogenase-homologous genes in deep subseafloor sedimentary metagenomes.</title>
        <authorList>
            <person name="Kawai M."/>
            <person name="Futagami T."/>
            <person name="Toyoda A."/>
            <person name="Takaki Y."/>
            <person name="Nishi S."/>
            <person name="Hori S."/>
            <person name="Arai W."/>
            <person name="Tsubouchi T."/>
            <person name="Morono Y."/>
            <person name="Uchiyama I."/>
            <person name="Ito T."/>
            <person name="Fujiyama A."/>
            <person name="Inagaki F."/>
            <person name="Takami H."/>
        </authorList>
    </citation>
    <scope>NUCLEOTIDE SEQUENCE</scope>
    <source>
        <strain evidence="1">Expedition CK06-06</strain>
    </source>
</reference>
<proteinExistence type="predicted"/>
<comment type="caution">
    <text evidence="1">The sequence shown here is derived from an EMBL/GenBank/DDBJ whole genome shotgun (WGS) entry which is preliminary data.</text>
</comment>
<sequence>MAWTDCEYCFLKGYEVYQAPTMTYGQDMITTCSGWHLEVLITCDLLD</sequence>
<evidence type="ECO:0000313" key="1">
    <source>
        <dbReference type="EMBL" id="GAG79367.1"/>
    </source>
</evidence>
<protein>
    <submittedName>
        <fullName evidence="1">Uncharacterized protein</fullName>
    </submittedName>
</protein>
<accession>X1BDR5</accession>
<organism evidence="1">
    <name type="scientific">marine sediment metagenome</name>
    <dbReference type="NCBI Taxonomy" id="412755"/>
    <lineage>
        <taxon>unclassified sequences</taxon>
        <taxon>metagenomes</taxon>
        <taxon>ecological metagenomes</taxon>
    </lineage>
</organism>
<dbReference type="EMBL" id="BART01015006">
    <property type="protein sequence ID" value="GAG79367.1"/>
    <property type="molecule type" value="Genomic_DNA"/>
</dbReference>
<feature type="non-terminal residue" evidence="1">
    <location>
        <position position="47"/>
    </location>
</feature>
<name>X1BDR5_9ZZZZ</name>